<proteinExistence type="predicted"/>
<evidence type="ECO:0000313" key="2">
    <source>
        <dbReference type="Proteomes" id="UP001153954"/>
    </source>
</evidence>
<name>A0AAU9UYB1_EUPED</name>
<dbReference type="Proteomes" id="UP001153954">
    <property type="component" value="Unassembled WGS sequence"/>
</dbReference>
<protein>
    <submittedName>
        <fullName evidence="1">Uncharacterized protein</fullName>
    </submittedName>
</protein>
<comment type="caution">
    <text evidence="1">The sequence shown here is derived from an EMBL/GenBank/DDBJ whole genome shotgun (WGS) entry which is preliminary data.</text>
</comment>
<evidence type="ECO:0000313" key="1">
    <source>
        <dbReference type="EMBL" id="CAH2101825.1"/>
    </source>
</evidence>
<gene>
    <name evidence="1" type="ORF">EEDITHA_LOCUS16542</name>
</gene>
<dbReference type="EMBL" id="CAKOGL010000024">
    <property type="protein sequence ID" value="CAH2101825.1"/>
    <property type="molecule type" value="Genomic_DNA"/>
</dbReference>
<keyword evidence="2" id="KW-1185">Reference proteome</keyword>
<reference evidence="1" key="1">
    <citation type="submission" date="2022-03" db="EMBL/GenBank/DDBJ databases">
        <authorList>
            <person name="Tunstrom K."/>
        </authorList>
    </citation>
    <scope>NUCLEOTIDE SEQUENCE</scope>
</reference>
<organism evidence="1 2">
    <name type="scientific">Euphydryas editha</name>
    <name type="common">Edith's checkerspot</name>
    <dbReference type="NCBI Taxonomy" id="104508"/>
    <lineage>
        <taxon>Eukaryota</taxon>
        <taxon>Metazoa</taxon>
        <taxon>Ecdysozoa</taxon>
        <taxon>Arthropoda</taxon>
        <taxon>Hexapoda</taxon>
        <taxon>Insecta</taxon>
        <taxon>Pterygota</taxon>
        <taxon>Neoptera</taxon>
        <taxon>Endopterygota</taxon>
        <taxon>Lepidoptera</taxon>
        <taxon>Glossata</taxon>
        <taxon>Ditrysia</taxon>
        <taxon>Papilionoidea</taxon>
        <taxon>Nymphalidae</taxon>
        <taxon>Nymphalinae</taxon>
        <taxon>Euphydryas</taxon>
    </lineage>
</organism>
<accession>A0AAU9UYB1</accession>
<dbReference type="AlphaFoldDB" id="A0AAU9UYB1"/>
<sequence length="89" mass="10406">MLPTLINVKPFTDRDIFEERRTDSNMSKFTALVVLLKSSKVDTRLFEEKTDVQCCYTRRSETLDKKERIEIGRNLEKSEGLGFFGKEII</sequence>